<dbReference type="AlphaFoldDB" id="F2NRK9"/>
<evidence type="ECO:0000256" key="3">
    <source>
        <dbReference type="ARBA" id="ARBA00014962"/>
    </source>
</evidence>
<dbReference type="Pfam" id="PF02699">
    <property type="entry name" value="YajC"/>
    <property type="match status" value="1"/>
</dbReference>
<evidence type="ECO:0000256" key="2">
    <source>
        <dbReference type="ARBA" id="ARBA00006742"/>
    </source>
</evidence>
<evidence type="ECO:0000256" key="12">
    <source>
        <dbReference type="SAM" id="Phobius"/>
    </source>
</evidence>
<dbReference type="GO" id="GO:0005886">
    <property type="term" value="C:plasma membrane"/>
    <property type="evidence" value="ECO:0007669"/>
    <property type="project" value="UniProtKB-SubCell"/>
</dbReference>
<accession>F2NRK9</accession>
<comment type="subcellular location">
    <subcellularLocation>
        <location evidence="1">Cell membrane</location>
        <topology evidence="1">Single-pass membrane protein</topology>
    </subcellularLocation>
</comment>
<evidence type="ECO:0000313" key="13">
    <source>
        <dbReference type="EMBL" id="AEB13827.1"/>
    </source>
</evidence>
<reference evidence="14" key="2">
    <citation type="submission" date="2011-04" db="EMBL/GenBank/DDBJ databases">
        <title>The complete genome of chromosome of Treponema succinifaciens DSM 2489.</title>
        <authorList>
            <person name="Lucas S."/>
            <person name="Copeland A."/>
            <person name="Lapidus A."/>
            <person name="Bruce D."/>
            <person name="Goodwin L."/>
            <person name="Pitluck S."/>
            <person name="Peters L."/>
            <person name="Kyrpides N."/>
            <person name="Mavromatis K."/>
            <person name="Ivanova N."/>
            <person name="Ovchinnikova G."/>
            <person name="Teshima H."/>
            <person name="Detter J.C."/>
            <person name="Tapia R."/>
            <person name="Han C."/>
            <person name="Land M."/>
            <person name="Hauser L."/>
            <person name="Markowitz V."/>
            <person name="Cheng J.-F."/>
            <person name="Hugenholtz P."/>
            <person name="Woyke T."/>
            <person name="Wu D."/>
            <person name="Gronow S."/>
            <person name="Wellnitz S."/>
            <person name="Brambilla E."/>
            <person name="Klenk H.-P."/>
            <person name="Eisen J.A."/>
        </authorList>
    </citation>
    <scope>NUCLEOTIDE SEQUENCE [LARGE SCALE GENOMIC DNA]</scope>
    <source>
        <strain evidence="14">ATCC 33096 / DSM 2489 / 6091</strain>
    </source>
</reference>
<sequence length="141" mass="15570">MLFNSLLLQAADPAAMGGGFGMFLPLILIIGIMYFFMIRPQNKKQKELQKMLDALQKGDKVITIGGIHGTVSSVKKDSNVVTIRVDENTKIEFNRSAIATVVSDKPAEKTEEKKSGKKQKEELKASTENKEPAASEEKKDE</sequence>
<evidence type="ECO:0000256" key="5">
    <source>
        <dbReference type="ARBA" id="ARBA00022475"/>
    </source>
</evidence>
<dbReference type="InterPro" id="IPR003849">
    <property type="entry name" value="Preprotein_translocase_YajC"/>
</dbReference>
<evidence type="ECO:0000256" key="4">
    <source>
        <dbReference type="ARBA" id="ARBA00022448"/>
    </source>
</evidence>
<evidence type="ECO:0000256" key="8">
    <source>
        <dbReference type="ARBA" id="ARBA00022989"/>
    </source>
</evidence>
<dbReference type="OrthoDB" id="9800132at2"/>
<feature type="transmembrane region" description="Helical" evidence="12">
    <location>
        <begin position="20"/>
        <end position="38"/>
    </location>
</feature>
<keyword evidence="5" id="KW-1003">Cell membrane</keyword>
<keyword evidence="4" id="KW-0813">Transport</keyword>
<dbReference type="KEGG" id="tsu:Tresu_0903"/>
<comment type="similarity">
    <text evidence="2">Belongs to the YajC family.</text>
</comment>
<feature type="compositionally biased region" description="Basic and acidic residues" evidence="11">
    <location>
        <begin position="105"/>
        <end position="141"/>
    </location>
</feature>
<gene>
    <name evidence="13" type="ordered locus">Tresu_0903</name>
</gene>
<dbReference type="GO" id="GO:0015031">
    <property type="term" value="P:protein transport"/>
    <property type="evidence" value="ECO:0007669"/>
    <property type="project" value="UniProtKB-KW"/>
</dbReference>
<proteinExistence type="inferred from homology"/>
<keyword evidence="8 12" id="KW-1133">Transmembrane helix</keyword>
<reference evidence="13 14" key="1">
    <citation type="journal article" date="2011" name="Stand. Genomic Sci.">
        <title>Complete genome sequence of Treponema succinifaciens type strain (6091).</title>
        <authorList>
            <person name="Han C."/>
            <person name="Gronow S."/>
            <person name="Teshima H."/>
            <person name="Lapidus A."/>
            <person name="Nolan M."/>
            <person name="Lucas S."/>
            <person name="Hammon N."/>
            <person name="Deshpande S."/>
            <person name="Cheng J.F."/>
            <person name="Zeytun A."/>
            <person name="Tapia R."/>
            <person name="Goodwin L."/>
            <person name="Pitluck S."/>
            <person name="Liolios K."/>
            <person name="Pagani I."/>
            <person name="Ivanova N."/>
            <person name="Mavromatis K."/>
            <person name="Mikhailova N."/>
            <person name="Huntemann M."/>
            <person name="Pati A."/>
            <person name="Chen A."/>
            <person name="Palaniappan K."/>
            <person name="Land M."/>
            <person name="Hauser L."/>
            <person name="Brambilla E.M."/>
            <person name="Rohde M."/>
            <person name="Goker M."/>
            <person name="Woyke T."/>
            <person name="Bristow J."/>
            <person name="Eisen J.A."/>
            <person name="Markowitz V."/>
            <person name="Hugenholtz P."/>
            <person name="Kyrpides N.C."/>
            <person name="Klenk H.P."/>
            <person name="Detter J.C."/>
        </authorList>
    </citation>
    <scope>NUCLEOTIDE SEQUENCE [LARGE SCALE GENOMIC DNA]</scope>
    <source>
        <strain evidence="14">ATCC 33096 / DSM 2489 / 6091</strain>
    </source>
</reference>
<dbReference type="PANTHER" id="PTHR33909:SF1">
    <property type="entry name" value="SEC TRANSLOCON ACCESSORY COMPLEX SUBUNIT YAJC"/>
    <property type="match status" value="1"/>
</dbReference>
<dbReference type="PANTHER" id="PTHR33909">
    <property type="entry name" value="SEC TRANSLOCON ACCESSORY COMPLEX SUBUNIT YAJC"/>
    <property type="match status" value="1"/>
</dbReference>
<keyword evidence="14" id="KW-1185">Reference proteome</keyword>
<keyword evidence="9" id="KW-0811">Translocation</keyword>
<evidence type="ECO:0000313" key="14">
    <source>
        <dbReference type="Proteomes" id="UP000006852"/>
    </source>
</evidence>
<dbReference type="Proteomes" id="UP000006852">
    <property type="component" value="Chromosome"/>
</dbReference>
<keyword evidence="6 12" id="KW-0812">Transmembrane</keyword>
<evidence type="ECO:0000256" key="10">
    <source>
        <dbReference type="ARBA" id="ARBA00023136"/>
    </source>
</evidence>
<dbReference type="STRING" id="869209.Tresu_0903"/>
<name>F2NRK9_TRES6</name>
<dbReference type="HOGENOM" id="CLU_116157_1_1_12"/>
<evidence type="ECO:0000256" key="6">
    <source>
        <dbReference type="ARBA" id="ARBA00022692"/>
    </source>
</evidence>
<evidence type="ECO:0000256" key="9">
    <source>
        <dbReference type="ARBA" id="ARBA00023010"/>
    </source>
</evidence>
<dbReference type="RefSeq" id="WP_013701120.1">
    <property type="nucleotide sequence ID" value="NC_015385.1"/>
</dbReference>
<dbReference type="EMBL" id="CP002631">
    <property type="protein sequence ID" value="AEB13827.1"/>
    <property type="molecule type" value="Genomic_DNA"/>
</dbReference>
<keyword evidence="7" id="KW-0653">Protein transport</keyword>
<evidence type="ECO:0000256" key="1">
    <source>
        <dbReference type="ARBA" id="ARBA00004162"/>
    </source>
</evidence>
<evidence type="ECO:0000256" key="7">
    <source>
        <dbReference type="ARBA" id="ARBA00022927"/>
    </source>
</evidence>
<keyword evidence="10 12" id="KW-0472">Membrane</keyword>
<protein>
    <recommendedName>
        <fullName evidence="3">Sec translocon accessory complex subunit YajC</fullName>
    </recommendedName>
</protein>
<dbReference type="GeneID" id="302998070"/>
<feature type="region of interest" description="Disordered" evidence="11">
    <location>
        <begin position="102"/>
        <end position="141"/>
    </location>
</feature>
<dbReference type="PRINTS" id="PR01853">
    <property type="entry name" value="YAJCTRNLCASE"/>
</dbReference>
<dbReference type="NCBIfam" id="TIGR00739">
    <property type="entry name" value="yajC"/>
    <property type="match status" value="1"/>
</dbReference>
<organism evidence="13 14">
    <name type="scientific">Treponema succinifaciens (strain ATCC 33096 / DSM 2489 / 6091)</name>
    <dbReference type="NCBI Taxonomy" id="869209"/>
    <lineage>
        <taxon>Bacteria</taxon>
        <taxon>Pseudomonadati</taxon>
        <taxon>Spirochaetota</taxon>
        <taxon>Spirochaetia</taxon>
        <taxon>Spirochaetales</taxon>
        <taxon>Treponemataceae</taxon>
        <taxon>Treponema</taxon>
    </lineage>
</organism>
<dbReference type="SMART" id="SM01323">
    <property type="entry name" value="YajC"/>
    <property type="match status" value="1"/>
</dbReference>
<evidence type="ECO:0000256" key="11">
    <source>
        <dbReference type="SAM" id="MobiDB-lite"/>
    </source>
</evidence>
<dbReference type="eggNOG" id="COG1862">
    <property type="taxonomic scope" value="Bacteria"/>
</dbReference>